<proteinExistence type="predicted"/>
<dbReference type="AlphaFoldDB" id="A0A9W8QGP4"/>
<dbReference type="EMBL" id="JAJHUN010000008">
    <property type="protein sequence ID" value="KAJ4153979.1"/>
    <property type="molecule type" value="Genomic_DNA"/>
</dbReference>
<comment type="caution">
    <text evidence="1">The sequence shown here is derived from an EMBL/GenBank/DDBJ whole genome shotgun (WGS) entry which is preliminary data.</text>
</comment>
<evidence type="ECO:0000313" key="1">
    <source>
        <dbReference type="EMBL" id="KAJ4153979.1"/>
    </source>
</evidence>
<dbReference type="GeneID" id="80897602"/>
<protein>
    <submittedName>
        <fullName evidence="1">Uncharacterized protein</fullName>
    </submittedName>
</protein>
<organism evidence="1 2">
    <name type="scientific">Akanthomyces muscarius</name>
    <name type="common">Entomopathogenic fungus</name>
    <name type="synonym">Lecanicillium muscarium</name>
    <dbReference type="NCBI Taxonomy" id="2231603"/>
    <lineage>
        <taxon>Eukaryota</taxon>
        <taxon>Fungi</taxon>
        <taxon>Dikarya</taxon>
        <taxon>Ascomycota</taxon>
        <taxon>Pezizomycotina</taxon>
        <taxon>Sordariomycetes</taxon>
        <taxon>Hypocreomycetidae</taxon>
        <taxon>Hypocreales</taxon>
        <taxon>Cordycipitaceae</taxon>
        <taxon>Akanthomyces</taxon>
    </lineage>
</organism>
<sequence length="85" mass="9155">MLGYAGKRFAASKAILSDDKTVKKLLASLIAASHQTLSLHSPVWSIDSRLPSNGYPNDESLICQVFVHAKLLAVASLRPARLSHA</sequence>
<dbReference type="RefSeq" id="XP_056054637.1">
    <property type="nucleotide sequence ID" value="XM_056197605.1"/>
</dbReference>
<accession>A0A9W8QGP4</accession>
<keyword evidence="2" id="KW-1185">Reference proteome</keyword>
<dbReference type="KEGG" id="amus:LMH87_010443"/>
<evidence type="ECO:0000313" key="2">
    <source>
        <dbReference type="Proteomes" id="UP001144673"/>
    </source>
</evidence>
<name>A0A9W8QGP4_AKAMU</name>
<reference evidence="1" key="1">
    <citation type="journal article" date="2023" name="Access Microbiol">
        <title>De-novo genome assembly for Akanthomyces muscarius, a biocontrol agent of insect agricultural pests.</title>
        <authorList>
            <person name="Erdos Z."/>
            <person name="Studholme D.J."/>
            <person name="Raymond B."/>
            <person name="Sharma M."/>
        </authorList>
    </citation>
    <scope>NUCLEOTIDE SEQUENCE</scope>
    <source>
        <strain evidence="1">Ve6</strain>
    </source>
</reference>
<dbReference type="Proteomes" id="UP001144673">
    <property type="component" value="Chromosome 5"/>
</dbReference>
<gene>
    <name evidence="1" type="ORF">LMH87_010443</name>
</gene>